<evidence type="ECO:0000256" key="3">
    <source>
        <dbReference type="ARBA" id="ARBA00009677"/>
    </source>
</evidence>
<keyword evidence="10" id="KW-0282">Flagellum</keyword>
<dbReference type="Proteomes" id="UP001440612">
    <property type="component" value="Chromosome"/>
</dbReference>
<dbReference type="InterPro" id="IPR001444">
    <property type="entry name" value="Flag_bb_rod_N"/>
</dbReference>
<keyword evidence="10" id="KW-0966">Cell projection</keyword>
<keyword evidence="5" id="KW-0964">Secreted</keyword>
<dbReference type="InterPro" id="IPR010930">
    <property type="entry name" value="Flg_bb/hook_C_dom"/>
</dbReference>
<keyword evidence="10" id="KW-0969">Cilium</keyword>
<name>A0ABZ2V6W7_9RHOB</name>
<keyword evidence="6" id="KW-0975">Bacterial flagellum</keyword>
<organism evidence="10 11">
    <name type="scientific">Yoonia phaeophyticola</name>
    <dbReference type="NCBI Taxonomy" id="3137369"/>
    <lineage>
        <taxon>Bacteria</taxon>
        <taxon>Pseudomonadati</taxon>
        <taxon>Pseudomonadota</taxon>
        <taxon>Alphaproteobacteria</taxon>
        <taxon>Rhodobacterales</taxon>
        <taxon>Paracoccaceae</taxon>
        <taxon>Yoonia</taxon>
    </lineage>
</organism>
<dbReference type="RefSeq" id="WP_341367980.1">
    <property type="nucleotide sequence ID" value="NZ_CP150951.2"/>
</dbReference>
<dbReference type="Pfam" id="PF00460">
    <property type="entry name" value="Flg_bb_rod"/>
    <property type="match status" value="1"/>
</dbReference>
<evidence type="ECO:0000256" key="5">
    <source>
        <dbReference type="ARBA" id="ARBA00022525"/>
    </source>
</evidence>
<dbReference type="NCBIfam" id="TIGR02492">
    <property type="entry name" value="flgK_ends"/>
    <property type="match status" value="1"/>
</dbReference>
<keyword evidence="11" id="KW-1185">Reference proteome</keyword>
<sequence length="478" mass="50194">MSISSALNNAMSGLTANARMTEVTSNNLSNVLTDGYAQRSVDLSPALLGGVNIDGINRFVDAGLLADRRLSDAALQGQDRSTSMLIRLEQSLGDAEDLASIGSRLAAFENALISASSDPASETRLNAVVSRLGDLTTTLQANTRTVQELRQEADAAIARDIEVLNTSLQQVEDMNADILRLKSTGNDPSSLIDARQQVVDQIAGIVPIRELPRDNGTIALMTTTGTTLVDGRRVEFEFTRTPTITADMTLASGALGAIMVDGEALDLATGIGRLDGGSLGAAFALRDGTLVDVQAGLDEIAVDLVARFEDPANDPTLTAGDLGLLTDEGGTLDLADTVGLAGRIGINAAVDPDVGGDVTLLRDGLNAVAAGPVGDSTQLNRWIEALDVSRNDLPGSALQSAAGRTASFTSQLGATRLAAEEQLSFTSARWDTLREAELANGVDTDLELQMLLRVEQAYAANARVIQTVDSMMQRLMEI</sequence>
<evidence type="ECO:0000259" key="9">
    <source>
        <dbReference type="Pfam" id="PF22638"/>
    </source>
</evidence>
<evidence type="ECO:0000256" key="1">
    <source>
        <dbReference type="ARBA" id="ARBA00004117"/>
    </source>
</evidence>
<reference evidence="11" key="1">
    <citation type="submission" date="2024-04" db="EMBL/GenBank/DDBJ databases">
        <title>Phylogenomic analyses of a clade within the roseobacter group suggest taxonomic reassignments of species of the genera Aestuariivita, Citreicella, Loktanella, Nautella, Pelagibaca, Ruegeria, Thalassobius, Thiobacimonas and Tropicibacter, and the proposal o.</title>
        <authorList>
            <person name="Jeon C.O."/>
        </authorList>
    </citation>
    <scope>NUCLEOTIDE SEQUENCE [LARGE SCALE GENOMIC DNA]</scope>
    <source>
        <strain evidence="11">BS5-3</strain>
    </source>
</reference>
<dbReference type="PANTHER" id="PTHR30033">
    <property type="entry name" value="FLAGELLAR HOOK-ASSOCIATED PROTEIN 1"/>
    <property type="match status" value="1"/>
</dbReference>
<dbReference type="InterPro" id="IPR053927">
    <property type="entry name" value="FlgK_helical"/>
</dbReference>
<evidence type="ECO:0000313" key="10">
    <source>
        <dbReference type="EMBL" id="WZC49870.1"/>
    </source>
</evidence>
<dbReference type="Pfam" id="PF06429">
    <property type="entry name" value="Flg_bbr_C"/>
    <property type="match status" value="1"/>
</dbReference>
<dbReference type="Pfam" id="PF22638">
    <property type="entry name" value="FlgK_D1"/>
    <property type="match status" value="1"/>
</dbReference>
<gene>
    <name evidence="10" type="primary">flgK</name>
    <name evidence="10" type="ORF">AABB29_04265</name>
</gene>
<evidence type="ECO:0000259" key="7">
    <source>
        <dbReference type="Pfam" id="PF00460"/>
    </source>
</evidence>
<feature type="domain" description="Flagellar basal body rod protein N-terminal" evidence="7">
    <location>
        <begin position="7"/>
        <end position="36"/>
    </location>
</feature>
<evidence type="ECO:0000313" key="11">
    <source>
        <dbReference type="Proteomes" id="UP001440612"/>
    </source>
</evidence>
<feature type="domain" description="Flagellar hook-associated protein FlgK helical" evidence="9">
    <location>
        <begin position="87"/>
        <end position="309"/>
    </location>
</feature>
<evidence type="ECO:0000259" key="8">
    <source>
        <dbReference type="Pfam" id="PF06429"/>
    </source>
</evidence>
<accession>A0ABZ2V6W7</accession>
<proteinExistence type="inferred from homology"/>
<dbReference type="EMBL" id="CP150951">
    <property type="protein sequence ID" value="WZC49870.1"/>
    <property type="molecule type" value="Genomic_DNA"/>
</dbReference>
<evidence type="ECO:0000256" key="4">
    <source>
        <dbReference type="ARBA" id="ARBA00016244"/>
    </source>
</evidence>
<comment type="subcellular location">
    <subcellularLocation>
        <location evidence="1">Bacterial flagellum basal body</location>
    </subcellularLocation>
    <subcellularLocation>
        <location evidence="2">Secreted</location>
    </subcellularLocation>
</comment>
<dbReference type="PANTHER" id="PTHR30033:SF1">
    <property type="entry name" value="FLAGELLAR HOOK-ASSOCIATED PROTEIN 1"/>
    <property type="match status" value="1"/>
</dbReference>
<evidence type="ECO:0000256" key="6">
    <source>
        <dbReference type="ARBA" id="ARBA00023143"/>
    </source>
</evidence>
<evidence type="ECO:0000256" key="2">
    <source>
        <dbReference type="ARBA" id="ARBA00004613"/>
    </source>
</evidence>
<comment type="similarity">
    <text evidence="3">Belongs to the flagella basal body rod proteins family.</text>
</comment>
<dbReference type="InterPro" id="IPR002371">
    <property type="entry name" value="FlgK"/>
</dbReference>
<dbReference type="SUPFAM" id="SSF64518">
    <property type="entry name" value="Phase 1 flagellin"/>
    <property type="match status" value="1"/>
</dbReference>
<protein>
    <recommendedName>
        <fullName evidence="4">Flagellar hook-associated protein 1</fullName>
    </recommendedName>
</protein>
<feature type="domain" description="Flagellar basal-body/hook protein C-terminal" evidence="8">
    <location>
        <begin position="441"/>
        <end position="477"/>
    </location>
</feature>